<dbReference type="EMBL" id="JASBNA010000054">
    <property type="protein sequence ID" value="KAK7679921.1"/>
    <property type="molecule type" value="Genomic_DNA"/>
</dbReference>
<reference evidence="1 2" key="1">
    <citation type="submission" date="2022-09" db="EMBL/GenBank/DDBJ databases">
        <authorList>
            <person name="Palmer J.M."/>
        </authorList>
    </citation>
    <scope>NUCLEOTIDE SEQUENCE [LARGE SCALE GENOMIC DNA]</scope>
    <source>
        <strain evidence="1 2">DSM 7382</strain>
    </source>
</reference>
<accession>A0AAW0FRG0</accession>
<evidence type="ECO:0000313" key="2">
    <source>
        <dbReference type="Proteomes" id="UP001385951"/>
    </source>
</evidence>
<keyword evidence="2" id="KW-1185">Reference proteome</keyword>
<protein>
    <submittedName>
        <fullName evidence="1">Uncharacterized protein</fullName>
    </submittedName>
</protein>
<dbReference type="Proteomes" id="UP001385951">
    <property type="component" value="Unassembled WGS sequence"/>
</dbReference>
<proteinExistence type="predicted"/>
<sequence length="53" mass="5534">MIFAAVVVSIDRRLIISSAIADEPGYFPAYPVLSLAPELEPALAPDPPLGLGV</sequence>
<evidence type="ECO:0000313" key="1">
    <source>
        <dbReference type="EMBL" id="KAK7679921.1"/>
    </source>
</evidence>
<name>A0AAW0FRG0_9APHY</name>
<gene>
    <name evidence="1" type="ORF">QCA50_017081</name>
</gene>
<dbReference type="AlphaFoldDB" id="A0AAW0FRG0"/>
<organism evidence="1 2">
    <name type="scientific">Cerrena zonata</name>
    <dbReference type="NCBI Taxonomy" id="2478898"/>
    <lineage>
        <taxon>Eukaryota</taxon>
        <taxon>Fungi</taxon>
        <taxon>Dikarya</taxon>
        <taxon>Basidiomycota</taxon>
        <taxon>Agaricomycotina</taxon>
        <taxon>Agaricomycetes</taxon>
        <taxon>Polyporales</taxon>
        <taxon>Cerrenaceae</taxon>
        <taxon>Cerrena</taxon>
    </lineage>
</organism>
<comment type="caution">
    <text evidence="1">The sequence shown here is derived from an EMBL/GenBank/DDBJ whole genome shotgun (WGS) entry which is preliminary data.</text>
</comment>